<organism evidence="5 6">
    <name type="scientific">Polaribacter reichenbachii</name>
    <dbReference type="NCBI Taxonomy" id="996801"/>
    <lineage>
        <taxon>Bacteria</taxon>
        <taxon>Pseudomonadati</taxon>
        <taxon>Bacteroidota</taxon>
        <taxon>Flavobacteriia</taxon>
        <taxon>Flavobacteriales</taxon>
        <taxon>Flavobacteriaceae</taxon>
    </lineage>
</organism>
<name>A0A1B8U758_9FLAO</name>
<dbReference type="GO" id="GO:0003700">
    <property type="term" value="F:DNA-binding transcription factor activity"/>
    <property type="evidence" value="ECO:0007669"/>
    <property type="project" value="InterPro"/>
</dbReference>
<evidence type="ECO:0000259" key="4">
    <source>
        <dbReference type="PROSITE" id="PS01124"/>
    </source>
</evidence>
<proteinExistence type="predicted"/>
<dbReference type="EMBL" id="LSFL01000002">
    <property type="protein sequence ID" value="OBY67691.1"/>
    <property type="molecule type" value="Genomic_DNA"/>
</dbReference>
<gene>
    <name evidence="5" type="ORF">LPB301_00890</name>
</gene>
<dbReference type="PROSITE" id="PS01124">
    <property type="entry name" value="HTH_ARAC_FAMILY_2"/>
    <property type="match status" value="1"/>
</dbReference>
<evidence type="ECO:0000256" key="2">
    <source>
        <dbReference type="ARBA" id="ARBA00023125"/>
    </source>
</evidence>
<dbReference type="Gene3D" id="1.10.10.60">
    <property type="entry name" value="Homeodomain-like"/>
    <property type="match status" value="1"/>
</dbReference>
<accession>A0A1B8U758</accession>
<dbReference type="GO" id="GO:0043565">
    <property type="term" value="F:sequence-specific DNA binding"/>
    <property type="evidence" value="ECO:0007669"/>
    <property type="project" value="InterPro"/>
</dbReference>
<dbReference type="KEGG" id="prn:BW723_08610"/>
<dbReference type="RefSeq" id="WP_068355966.1">
    <property type="nucleotide sequence ID" value="NZ_CP019337.1"/>
</dbReference>
<dbReference type="OrthoDB" id="2666928at2"/>
<feature type="domain" description="HTH araC/xylS-type" evidence="4">
    <location>
        <begin position="238"/>
        <end position="336"/>
    </location>
</feature>
<dbReference type="STRING" id="996801.BW723_08610"/>
<keyword evidence="6" id="KW-1185">Reference proteome</keyword>
<dbReference type="PANTHER" id="PTHR47893">
    <property type="entry name" value="REGULATORY PROTEIN PCHR"/>
    <property type="match status" value="1"/>
</dbReference>
<dbReference type="InterPro" id="IPR018060">
    <property type="entry name" value="HTH_AraC"/>
</dbReference>
<reference evidence="6" key="1">
    <citation type="submission" date="2016-02" db="EMBL/GenBank/DDBJ databases">
        <title>Paenibacillus sp. LPB0068, isolated from Crassostrea gigas.</title>
        <authorList>
            <person name="Shin S.-K."/>
            <person name="Yi H."/>
        </authorList>
    </citation>
    <scope>NUCLEOTIDE SEQUENCE [LARGE SCALE GENOMIC DNA]</scope>
    <source>
        <strain evidence="6">KCTC 23969</strain>
    </source>
</reference>
<dbReference type="Pfam" id="PF12833">
    <property type="entry name" value="HTH_18"/>
    <property type="match status" value="1"/>
</dbReference>
<dbReference type="InterPro" id="IPR020449">
    <property type="entry name" value="Tscrpt_reg_AraC-type_HTH"/>
</dbReference>
<keyword evidence="2" id="KW-0238">DNA-binding</keyword>
<dbReference type="InterPro" id="IPR053142">
    <property type="entry name" value="PchR_regulatory_protein"/>
</dbReference>
<keyword evidence="3" id="KW-0804">Transcription</keyword>
<evidence type="ECO:0000256" key="3">
    <source>
        <dbReference type="ARBA" id="ARBA00023163"/>
    </source>
</evidence>
<evidence type="ECO:0000256" key="1">
    <source>
        <dbReference type="ARBA" id="ARBA00023015"/>
    </source>
</evidence>
<protein>
    <submittedName>
        <fullName evidence="5">Transcriptional regulator</fullName>
    </submittedName>
</protein>
<dbReference type="SUPFAM" id="SSF46689">
    <property type="entry name" value="Homeodomain-like"/>
    <property type="match status" value="1"/>
</dbReference>
<sequence length="342" mass="39927">MLHIEIIADSPKDFLEQLQEAIGGEVTERWSEFILRINNENAIGSIRFIPFDWGVNLIDFDIKFHKEIFMHTKSHDDFNPIRFIYPSLGSIKHKFGIHNNVKEVGQFQSLIYTNKDGGYNDIIFPKNQQLKINVIQIVRKHFLKKRTTNVSTLNQKLYEVFVDTDHDNRFSSYGTLDLKMAELIKKLHNIKAKGMLRILKIEAKIYEILSMHIQQHNRLLAGESIPESISKSDLKLVRKIGNDILKNPSKPYTLNQLSFKSGLTQAKLQEGFKFLYNRTVTEYIRHVRLESARDMLKNSDLNISQIVYSIGFSSRSYFSKIFKEKYNITPNQFKKKLKVVLL</sequence>
<dbReference type="AlphaFoldDB" id="A0A1B8U758"/>
<evidence type="ECO:0000313" key="5">
    <source>
        <dbReference type="EMBL" id="OBY67691.1"/>
    </source>
</evidence>
<evidence type="ECO:0000313" key="6">
    <source>
        <dbReference type="Proteomes" id="UP000092612"/>
    </source>
</evidence>
<dbReference type="PANTHER" id="PTHR47893:SF1">
    <property type="entry name" value="REGULATORY PROTEIN PCHR"/>
    <property type="match status" value="1"/>
</dbReference>
<dbReference type="PRINTS" id="PR00032">
    <property type="entry name" value="HTHARAC"/>
</dbReference>
<comment type="caution">
    <text evidence="5">The sequence shown here is derived from an EMBL/GenBank/DDBJ whole genome shotgun (WGS) entry which is preliminary data.</text>
</comment>
<dbReference type="Proteomes" id="UP000092612">
    <property type="component" value="Unassembled WGS sequence"/>
</dbReference>
<dbReference type="SMART" id="SM00342">
    <property type="entry name" value="HTH_ARAC"/>
    <property type="match status" value="1"/>
</dbReference>
<dbReference type="InterPro" id="IPR009057">
    <property type="entry name" value="Homeodomain-like_sf"/>
</dbReference>
<keyword evidence="1" id="KW-0805">Transcription regulation</keyword>